<keyword evidence="1" id="KW-0863">Zinc-finger</keyword>
<dbReference type="InterPro" id="IPR040256">
    <property type="entry name" value="At4g02000-like"/>
</dbReference>
<dbReference type="Pfam" id="PF14111">
    <property type="entry name" value="DUF4283"/>
    <property type="match status" value="1"/>
</dbReference>
<gene>
    <name evidence="3" type="ORF">Cgig2_015387</name>
</gene>
<dbReference type="InterPro" id="IPR025558">
    <property type="entry name" value="DUF4283"/>
</dbReference>
<reference evidence="3" key="1">
    <citation type="submission" date="2022-04" db="EMBL/GenBank/DDBJ databases">
        <title>Carnegiea gigantea Genome sequencing and assembly v2.</title>
        <authorList>
            <person name="Copetti D."/>
            <person name="Sanderson M.J."/>
            <person name="Burquez A."/>
            <person name="Wojciechowski M.F."/>
        </authorList>
    </citation>
    <scope>NUCLEOTIDE SEQUENCE</scope>
    <source>
        <strain evidence="3">SGP5-SGP5p</strain>
        <tissue evidence="3">Aerial part</tissue>
    </source>
</reference>
<dbReference type="Pfam" id="PF14392">
    <property type="entry name" value="zf-CCHC_4"/>
    <property type="match status" value="1"/>
</dbReference>
<keyword evidence="4" id="KW-1185">Reference proteome</keyword>
<evidence type="ECO:0000259" key="2">
    <source>
        <dbReference type="PROSITE" id="PS50158"/>
    </source>
</evidence>
<feature type="domain" description="CCHC-type" evidence="2">
    <location>
        <begin position="186"/>
        <end position="199"/>
    </location>
</feature>
<evidence type="ECO:0000313" key="3">
    <source>
        <dbReference type="EMBL" id="KAJ8430330.1"/>
    </source>
</evidence>
<sequence>MEELNMERSKLKLTAEEEKVVVFDEEIPTEKKEKIELSLIGKFFTTNSINVKVMKTVMRSVWQPGKGLVVGELDTNFFVFQFFSAKDRDFVLNKGPWAFDGNILLIKSGRAWSNYQRHTKSFAEFLGSKIGTFAACEEEFMLGADKSLCFQVDVDVCKPLRKGINVKIDGKQLWIFFKFLKLPNFCYGCGRLGHMVKACEVIDPDSPNSAL</sequence>
<proteinExistence type="predicted"/>
<dbReference type="PANTHER" id="PTHR31286:SF167">
    <property type="entry name" value="OS09G0268800 PROTEIN"/>
    <property type="match status" value="1"/>
</dbReference>
<dbReference type="GO" id="GO:0008270">
    <property type="term" value="F:zinc ion binding"/>
    <property type="evidence" value="ECO:0007669"/>
    <property type="project" value="UniProtKB-KW"/>
</dbReference>
<comment type="caution">
    <text evidence="3">The sequence shown here is derived from an EMBL/GenBank/DDBJ whole genome shotgun (WGS) entry which is preliminary data.</text>
</comment>
<name>A0A9Q1JSW9_9CARY</name>
<dbReference type="PROSITE" id="PS50158">
    <property type="entry name" value="ZF_CCHC"/>
    <property type="match status" value="1"/>
</dbReference>
<dbReference type="GO" id="GO:0003676">
    <property type="term" value="F:nucleic acid binding"/>
    <property type="evidence" value="ECO:0007669"/>
    <property type="project" value="InterPro"/>
</dbReference>
<dbReference type="OrthoDB" id="1750790at2759"/>
<dbReference type="EMBL" id="JAKOGI010000807">
    <property type="protein sequence ID" value="KAJ8430330.1"/>
    <property type="molecule type" value="Genomic_DNA"/>
</dbReference>
<organism evidence="3 4">
    <name type="scientific">Carnegiea gigantea</name>
    <dbReference type="NCBI Taxonomy" id="171969"/>
    <lineage>
        <taxon>Eukaryota</taxon>
        <taxon>Viridiplantae</taxon>
        <taxon>Streptophyta</taxon>
        <taxon>Embryophyta</taxon>
        <taxon>Tracheophyta</taxon>
        <taxon>Spermatophyta</taxon>
        <taxon>Magnoliopsida</taxon>
        <taxon>eudicotyledons</taxon>
        <taxon>Gunneridae</taxon>
        <taxon>Pentapetalae</taxon>
        <taxon>Caryophyllales</taxon>
        <taxon>Cactineae</taxon>
        <taxon>Cactaceae</taxon>
        <taxon>Cactoideae</taxon>
        <taxon>Echinocereeae</taxon>
        <taxon>Carnegiea</taxon>
    </lineage>
</organism>
<dbReference type="AlphaFoldDB" id="A0A9Q1JSW9"/>
<keyword evidence="1" id="KW-0862">Zinc</keyword>
<dbReference type="InterPro" id="IPR001878">
    <property type="entry name" value="Znf_CCHC"/>
</dbReference>
<dbReference type="PANTHER" id="PTHR31286">
    <property type="entry name" value="GLYCINE-RICH CELL WALL STRUCTURAL PROTEIN 1.8-LIKE"/>
    <property type="match status" value="1"/>
</dbReference>
<dbReference type="Proteomes" id="UP001153076">
    <property type="component" value="Unassembled WGS sequence"/>
</dbReference>
<dbReference type="InterPro" id="IPR025836">
    <property type="entry name" value="Zn_knuckle_CX2CX4HX4C"/>
</dbReference>
<accession>A0A9Q1JSW9</accession>
<evidence type="ECO:0000313" key="4">
    <source>
        <dbReference type="Proteomes" id="UP001153076"/>
    </source>
</evidence>
<protein>
    <recommendedName>
        <fullName evidence="2">CCHC-type domain-containing protein</fullName>
    </recommendedName>
</protein>
<evidence type="ECO:0000256" key="1">
    <source>
        <dbReference type="PROSITE-ProRule" id="PRU00047"/>
    </source>
</evidence>
<keyword evidence="1" id="KW-0479">Metal-binding</keyword>